<dbReference type="Pfam" id="PF18911">
    <property type="entry name" value="PKD_4"/>
    <property type="match status" value="2"/>
</dbReference>
<reference evidence="2 3" key="1">
    <citation type="submission" date="2019-11" db="EMBL/GenBank/DDBJ databases">
        <title>Pedobacter sp. HMF7056 Genome sequencing and assembly.</title>
        <authorList>
            <person name="Kang H."/>
            <person name="Kim H."/>
            <person name="Joh K."/>
        </authorList>
    </citation>
    <scope>NUCLEOTIDE SEQUENCE [LARGE SCALE GENOMIC DNA]</scope>
    <source>
        <strain evidence="2 3">HMF7056</strain>
    </source>
</reference>
<dbReference type="SUPFAM" id="SSF49299">
    <property type="entry name" value="PKD domain"/>
    <property type="match status" value="2"/>
</dbReference>
<dbReference type="RefSeq" id="WP_160906904.1">
    <property type="nucleotide sequence ID" value="NZ_WVHS01000002.1"/>
</dbReference>
<dbReference type="InterPro" id="IPR013783">
    <property type="entry name" value="Ig-like_fold"/>
</dbReference>
<dbReference type="EMBL" id="WVHS01000002">
    <property type="protein sequence ID" value="MXV15939.1"/>
    <property type="molecule type" value="Genomic_DNA"/>
</dbReference>
<dbReference type="NCBIfam" id="TIGR04131">
    <property type="entry name" value="Bac_Flav_CTERM"/>
    <property type="match status" value="1"/>
</dbReference>
<dbReference type="InterPro" id="IPR026341">
    <property type="entry name" value="T9SS_type_B"/>
</dbReference>
<feature type="domain" description="PKD" evidence="1">
    <location>
        <begin position="573"/>
        <end position="654"/>
    </location>
</feature>
<dbReference type="Pfam" id="PF17517">
    <property type="entry name" value="IgGFc_binding"/>
    <property type="match status" value="1"/>
</dbReference>
<proteinExistence type="predicted"/>
<dbReference type="InterPro" id="IPR035986">
    <property type="entry name" value="PKD_dom_sf"/>
</dbReference>
<evidence type="ECO:0000313" key="2">
    <source>
        <dbReference type="EMBL" id="MXV15939.1"/>
    </source>
</evidence>
<dbReference type="InterPro" id="IPR000601">
    <property type="entry name" value="PKD_dom"/>
</dbReference>
<dbReference type="Pfam" id="PF13585">
    <property type="entry name" value="CHU_C"/>
    <property type="match status" value="1"/>
</dbReference>
<organism evidence="2 3">
    <name type="scientific">Hufsiella ginkgonis</name>
    <dbReference type="NCBI Taxonomy" id="2695274"/>
    <lineage>
        <taxon>Bacteria</taxon>
        <taxon>Pseudomonadati</taxon>
        <taxon>Bacteroidota</taxon>
        <taxon>Sphingobacteriia</taxon>
        <taxon>Sphingobacteriales</taxon>
        <taxon>Sphingobacteriaceae</taxon>
        <taxon>Hufsiella</taxon>
    </lineage>
</organism>
<name>A0A7K1XYW6_9SPHI</name>
<dbReference type="InterPro" id="IPR035234">
    <property type="entry name" value="IgGFc-bd_N"/>
</dbReference>
<dbReference type="CDD" id="cd00146">
    <property type="entry name" value="PKD"/>
    <property type="match status" value="2"/>
</dbReference>
<dbReference type="InterPro" id="IPR022409">
    <property type="entry name" value="PKD/Chitinase_dom"/>
</dbReference>
<gene>
    <name evidence="2" type="ORF">GS398_11535</name>
</gene>
<feature type="domain" description="PKD" evidence="1">
    <location>
        <begin position="657"/>
        <end position="738"/>
    </location>
</feature>
<sequence>MFSLFAGRCLAQNVSNEGTEFYAVFPTHVPGSASTGIGRPVPSLAKYNILITGRQKSSGVVSVGNFSTPFDFDPAKEAVISILIPRDQAYISSADKDQVIKKKVIRVSVNPGQPRVVVYGHIYGEARSAASLILPENALGQRYIAMSYNQYPTSDADLEPRLSMITIVAADDNTDVLIRVRQNNQPTGNIVRIRLPQKGDVYEYTNTQDLTGTIVEADPSTSSCKRIAVFTGSSATTIYAPNCSPRNISADPLYQQAYPVESWGNTYGFVPFSTQRPGGKSARTRGSIYRVVAKEDLTTVRSDNQVIATLNAGQFYELPSPATAASMITADKPIAVAQYALTQDCAGGAPSDPDMVLLNPVEYNISNITVFSSPLQNIQEKYLNVLIKTTAAASFRINGAMPAGNFTAMGTSGYSFLKLILNGNYFKLSASEGFNAIAYGFGDYESYAYSAGTNLASTQTLTAVRVTGGQETGPELSNACTLEDFRFRLVLNEPAISLRYNFADGSEVVFDPNPVPKVIVKNGKTLYQYFHPKTKTFETAGQRNVEVTAQYAGVGSCNLAFQDIEFIFDVYDPPTADFSAATAACAKTGISFTDKSTDKVKEISTWTWDFGDGEISSEQNPVHSYARPGTYIVKLSVASGTGCTSNVAEHTVTVRPLPVAVFANTDGTCENNTFTFTGSSQPAEGTIVKWSWDFGDGTTVERISGGSFNHTFAKVGNYPVALRVTNSLGCTSEPAVRVVNAFAPSLEAGPDMVILVDGEKKMNIFADGNNIRYKWTPSAGLSRDDIKNPVASPKETTIYSVTITTGENCTRTDQLEVRVIPDFKVPNTFTPNNDGINDHWTINYLDSYPDVLVTVFNRYGIRVFMSVGYTQPWDGTSNGNPVPVGTYYYVIQARDRKPHSGYVAVVR</sequence>
<evidence type="ECO:0000313" key="3">
    <source>
        <dbReference type="Proteomes" id="UP000451233"/>
    </source>
</evidence>
<dbReference type="AlphaFoldDB" id="A0A7K1XYW6"/>
<dbReference type="PANTHER" id="PTHR46534">
    <property type="entry name" value="IGGFC_BINDING DOMAIN-CONTAINING PROTEIN"/>
    <property type="match status" value="1"/>
</dbReference>
<dbReference type="Proteomes" id="UP000451233">
    <property type="component" value="Unassembled WGS sequence"/>
</dbReference>
<keyword evidence="3" id="KW-1185">Reference proteome</keyword>
<accession>A0A7K1XYW6</accession>
<dbReference type="SMART" id="SM00089">
    <property type="entry name" value="PKD"/>
    <property type="match status" value="2"/>
</dbReference>
<dbReference type="PROSITE" id="PS50093">
    <property type="entry name" value="PKD"/>
    <property type="match status" value="2"/>
</dbReference>
<evidence type="ECO:0000259" key="1">
    <source>
        <dbReference type="PROSITE" id="PS50093"/>
    </source>
</evidence>
<dbReference type="PANTHER" id="PTHR46534:SF1">
    <property type="entry name" value="IGGFC-BINDING PROTEIN N-TERMINAL DOMAIN-CONTAINING PROTEIN"/>
    <property type="match status" value="1"/>
</dbReference>
<protein>
    <submittedName>
        <fullName evidence="2">PKD domain-containing protein</fullName>
    </submittedName>
</protein>
<dbReference type="Gene3D" id="2.60.40.10">
    <property type="entry name" value="Immunoglobulins"/>
    <property type="match status" value="2"/>
</dbReference>
<comment type="caution">
    <text evidence="2">The sequence shown here is derived from an EMBL/GenBank/DDBJ whole genome shotgun (WGS) entry which is preliminary data.</text>
</comment>